<feature type="compositionally biased region" description="Low complexity" evidence="1">
    <location>
        <begin position="1"/>
        <end position="21"/>
    </location>
</feature>
<keyword evidence="3" id="KW-1185">Reference proteome</keyword>
<dbReference type="EMBL" id="WIGO01000281">
    <property type="protein sequence ID" value="KAF6819826.1"/>
    <property type="molecule type" value="Genomic_DNA"/>
</dbReference>
<feature type="compositionally biased region" description="Polar residues" evidence="1">
    <location>
        <begin position="22"/>
        <end position="53"/>
    </location>
</feature>
<reference evidence="2" key="1">
    <citation type="journal article" date="2020" name="Phytopathology">
        <title>Genome Sequence Resources of Colletotrichum truncatum, C. plurivorum, C. musicola, and C. sojae: Four Species Pathogenic to Soybean (Glycine max).</title>
        <authorList>
            <person name="Rogerio F."/>
            <person name="Boufleur T.R."/>
            <person name="Ciampi-Guillardi M."/>
            <person name="Sukno S.A."/>
            <person name="Thon M.R."/>
            <person name="Massola Junior N.S."/>
            <person name="Baroncelli R."/>
        </authorList>
    </citation>
    <scope>NUCLEOTIDE SEQUENCE</scope>
    <source>
        <strain evidence="2">LFN00145</strain>
    </source>
</reference>
<evidence type="ECO:0000256" key="1">
    <source>
        <dbReference type="SAM" id="MobiDB-lite"/>
    </source>
</evidence>
<dbReference type="AlphaFoldDB" id="A0A8H6N539"/>
<comment type="caution">
    <text evidence="2">The sequence shown here is derived from an EMBL/GenBank/DDBJ whole genome shotgun (WGS) entry which is preliminary data.</text>
</comment>
<sequence>MSSNNQNTSQNTSQYTSQYTSIPRQHQGQRPSQYTYQQPGGSAALNSWLSEPDSSAAWHNVGECRPFRSGGGGANAWGTAPSSNGATRGSGQGR</sequence>
<accession>A0A8H6N539</accession>
<protein>
    <submittedName>
        <fullName evidence="2">Uncharacterized protein</fullName>
    </submittedName>
</protein>
<organism evidence="2 3">
    <name type="scientific">Colletotrichum plurivorum</name>
    <dbReference type="NCBI Taxonomy" id="2175906"/>
    <lineage>
        <taxon>Eukaryota</taxon>
        <taxon>Fungi</taxon>
        <taxon>Dikarya</taxon>
        <taxon>Ascomycota</taxon>
        <taxon>Pezizomycotina</taxon>
        <taxon>Sordariomycetes</taxon>
        <taxon>Hypocreomycetidae</taxon>
        <taxon>Glomerellales</taxon>
        <taxon>Glomerellaceae</taxon>
        <taxon>Colletotrichum</taxon>
        <taxon>Colletotrichum orchidearum species complex</taxon>
    </lineage>
</organism>
<feature type="region of interest" description="Disordered" evidence="1">
    <location>
        <begin position="1"/>
        <end position="94"/>
    </location>
</feature>
<evidence type="ECO:0000313" key="2">
    <source>
        <dbReference type="EMBL" id="KAF6819826.1"/>
    </source>
</evidence>
<name>A0A8H6N539_9PEZI</name>
<dbReference type="Proteomes" id="UP000654918">
    <property type="component" value="Unassembled WGS sequence"/>
</dbReference>
<proteinExistence type="predicted"/>
<gene>
    <name evidence="2" type="ORF">CPLU01_12934</name>
</gene>
<evidence type="ECO:0000313" key="3">
    <source>
        <dbReference type="Proteomes" id="UP000654918"/>
    </source>
</evidence>